<protein>
    <submittedName>
        <fullName evidence="2">Putative major facilitator superfamily transporter</fullName>
    </submittedName>
</protein>
<dbReference type="Gene3D" id="2.40.70.10">
    <property type="entry name" value="Acid Proteases"/>
    <property type="match status" value="1"/>
</dbReference>
<reference evidence="2 3" key="1">
    <citation type="submission" date="2018-06" db="EMBL/GenBank/DDBJ databases">
        <authorList>
            <consortium name="Pathogen Informatics"/>
            <person name="Doyle S."/>
        </authorList>
    </citation>
    <scope>NUCLEOTIDE SEQUENCE [LARGE SCALE GENOMIC DNA]</scope>
    <source>
        <strain evidence="2 3">NCTC11842</strain>
    </source>
</reference>
<proteinExistence type="predicted"/>
<dbReference type="PANTHER" id="PTHR38037:SF2">
    <property type="entry name" value="ATP-DEPENDENT ZINC PROTEASE DOMAIN-CONTAINING PROTEIN-RELATED"/>
    <property type="match status" value="1"/>
</dbReference>
<dbReference type="SUPFAM" id="SSF50630">
    <property type="entry name" value="Acid proteases"/>
    <property type="match status" value="1"/>
</dbReference>
<gene>
    <name evidence="2" type="ORF">NCTC11842_03131</name>
</gene>
<dbReference type="PANTHER" id="PTHR38037">
    <property type="entry name" value="ZN_PROTEASE DOMAIN-CONTAINING PROTEIN"/>
    <property type="match status" value="1"/>
</dbReference>
<dbReference type="Pfam" id="PF05618">
    <property type="entry name" value="Zn_protease"/>
    <property type="match status" value="1"/>
</dbReference>
<dbReference type="AlphaFoldDB" id="A0A2X2CN04"/>
<feature type="domain" description="Retropepsin-like aspartic endopeptidase" evidence="1">
    <location>
        <begin position="54"/>
        <end position="193"/>
    </location>
</feature>
<dbReference type="InterPro" id="IPR008503">
    <property type="entry name" value="Asp_endopeptidase"/>
</dbReference>
<evidence type="ECO:0000313" key="3">
    <source>
        <dbReference type="Proteomes" id="UP000250443"/>
    </source>
</evidence>
<evidence type="ECO:0000259" key="1">
    <source>
        <dbReference type="Pfam" id="PF05618"/>
    </source>
</evidence>
<organism evidence="2 3">
    <name type="scientific">Pseudomonas luteola</name>
    <dbReference type="NCBI Taxonomy" id="47886"/>
    <lineage>
        <taxon>Bacteria</taxon>
        <taxon>Pseudomonadati</taxon>
        <taxon>Pseudomonadota</taxon>
        <taxon>Gammaproteobacteria</taxon>
        <taxon>Pseudomonadales</taxon>
        <taxon>Pseudomonadaceae</taxon>
        <taxon>Pseudomonas</taxon>
    </lineage>
</organism>
<dbReference type="InterPro" id="IPR021109">
    <property type="entry name" value="Peptidase_aspartic_dom_sf"/>
</dbReference>
<dbReference type="EMBL" id="UAUF01000013">
    <property type="protein sequence ID" value="SPZ09557.1"/>
    <property type="molecule type" value="Genomic_DNA"/>
</dbReference>
<dbReference type="Proteomes" id="UP000250443">
    <property type="component" value="Unassembled WGS sequence"/>
</dbReference>
<sequence>MLECALLTNALCRKPSSAGTCLACTSLMKSLIYLLFSVPLLWSTLCFSSEKRTYGLHENVYLPELNLHLKAKLDTGAETASLSAHRIHLFTRSGERWVRFSLAIDQAHDITLERPLLRVSHIKRRHADHTPGVEPKMHTSRPVIPMVICMGNERHTIEVNLTNRSHFDFPLLIGSKALRRYDALIDVSRSYLAGTPACPI</sequence>
<evidence type="ECO:0000313" key="2">
    <source>
        <dbReference type="EMBL" id="SPZ09557.1"/>
    </source>
</evidence>
<name>A0A2X2CN04_PSELU</name>
<accession>A0A2X2CN04</accession>